<feature type="domain" description="SGNH hydrolase-type esterase" evidence="2">
    <location>
        <begin position="56"/>
        <end position="208"/>
    </location>
</feature>
<evidence type="ECO:0000259" key="2">
    <source>
        <dbReference type="Pfam" id="PF13472"/>
    </source>
</evidence>
<dbReference type="Proteomes" id="UP001186944">
    <property type="component" value="Unassembled WGS sequence"/>
</dbReference>
<protein>
    <recommendedName>
        <fullName evidence="2">SGNH hydrolase-type esterase domain-containing protein</fullName>
    </recommendedName>
</protein>
<dbReference type="InterPro" id="IPR051532">
    <property type="entry name" value="Ester_Hydrolysis_Enzymes"/>
</dbReference>
<accession>A0AA89BMP5</accession>
<reference evidence="3" key="1">
    <citation type="submission" date="2019-08" db="EMBL/GenBank/DDBJ databases">
        <title>The improved chromosome-level genome for the pearl oyster Pinctada fucata martensii using PacBio sequencing and Hi-C.</title>
        <authorList>
            <person name="Zheng Z."/>
        </authorList>
    </citation>
    <scope>NUCLEOTIDE SEQUENCE</scope>
    <source>
        <strain evidence="3">ZZ-2019</strain>
        <tissue evidence="3">Adductor muscle</tissue>
    </source>
</reference>
<dbReference type="Gene3D" id="3.40.50.1110">
    <property type="entry name" value="SGNH hydrolase"/>
    <property type="match status" value="1"/>
</dbReference>
<evidence type="ECO:0000313" key="3">
    <source>
        <dbReference type="EMBL" id="KAK3087073.1"/>
    </source>
</evidence>
<dbReference type="EMBL" id="VSWD01000011">
    <property type="protein sequence ID" value="KAK3087073.1"/>
    <property type="molecule type" value="Genomic_DNA"/>
</dbReference>
<sequence length="251" mass="27576">MDKDIREFGEYAGEIREGRESNAFFDNADQGTNAESKSDQLVILGASNCKRCVFDQLDAGVINASISGSTISNVTPNLELATTEIKNPAEVSKVIICLGTNDVSRNKSRPDKINVHVTKTLEVVKNTFDNAEIGICTIIPRKGRSVHIQELNNTTLAVNDFIKTVCEEDDDVKIIDLSAIFTKEGVANQSLYDTQDSNGVHINTLGAKLITDAFHNFRSRLDLNDRKRMRGASSTSSVPSPIIRKEKKAKC</sequence>
<dbReference type="PANTHER" id="PTHR30383">
    <property type="entry name" value="THIOESTERASE 1/PROTEASE 1/LYSOPHOSPHOLIPASE L1"/>
    <property type="match status" value="1"/>
</dbReference>
<proteinExistence type="predicted"/>
<dbReference type="InterPro" id="IPR013830">
    <property type="entry name" value="SGNH_hydro"/>
</dbReference>
<dbReference type="InterPro" id="IPR036514">
    <property type="entry name" value="SGNH_hydro_sf"/>
</dbReference>
<gene>
    <name evidence="3" type="ORF">FSP39_001266</name>
</gene>
<keyword evidence="4" id="KW-1185">Reference proteome</keyword>
<evidence type="ECO:0000256" key="1">
    <source>
        <dbReference type="SAM" id="MobiDB-lite"/>
    </source>
</evidence>
<dbReference type="Pfam" id="PF13472">
    <property type="entry name" value="Lipase_GDSL_2"/>
    <property type="match status" value="1"/>
</dbReference>
<dbReference type="CDD" id="cd00229">
    <property type="entry name" value="SGNH_hydrolase"/>
    <property type="match status" value="1"/>
</dbReference>
<organism evidence="3 4">
    <name type="scientific">Pinctada imbricata</name>
    <name type="common">Atlantic pearl-oyster</name>
    <name type="synonym">Pinctada martensii</name>
    <dbReference type="NCBI Taxonomy" id="66713"/>
    <lineage>
        <taxon>Eukaryota</taxon>
        <taxon>Metazoa</taxon>
        <taxon>Spiralia</taxon>
        <taxon>Lophotrochozoa</taxon>
        <taxon>Mollusca</taxon>
        <taxon>Bivalvia</taxon>
        <taxon>Autobranchia</taxon>
        <taxon>Pteriomorphia</taxon>
        <taxon>Pterioida</taxon>
        <taxon>Pterioidea</taxon>
        <taxon>Pteriidae</taxon>
        <taxon>Pinctada</taxon>
    </lineage>
</organism>
<comment type="caution">
    <text evidence="3">The sequence shown here is derived from an EMBL/GenBank/DDBJ whole genome shotgun (WGS) entry which is preliminary data.</text>
</comment>
<evidence type="ECO:0000313" key="4">
    <source>
        <dbReference type="Proteomes" id="UP001186944"/>
    </source>
</evidence>
<feature type="region of interest" description="Disordered" evidence="1">
    <location>
        <begin position="228"/>
        <end position="251"/>
    </location>
</feature>
<dbReference type="AlphaFoldDB" id="A0AA89BMP5"/>
<dbReference type="SUPFAM" id="SSF52266">
    <property type="entry name" value="SGNH hydrolase"/>
    <property type="match status" value="1"/>
</dbReference>
<name>A0AA89BMP5_PINIB</name>
<dbReference type="PANTHER" id="PTHR30383:SF29">
    <property type="entry name" value="SGNH HYDROLASE-TYPE ESTERASE DOMAIN-CONTAINING PROTEIN"/>
    <property type="match status" value="1"/>
</dbReference>